<organism evidence="10 11">
    <name type="scientific">Anaerococcus lactolyticus ATCC 51172</name>
    <dbReference type="NCBI Taxonomy" id="525254"/>
    <lineage>
        <taxon>Bacteria</taxon>
        <taxon>Bacillati</taxon>
        <taxon>Bacillota</taxon>
        <taxon>Tissierellia</taxon>
        <taxon>Tissierellales</taxon>
        <taxon>Peptoniphilaceae</taxon>
        <taxon>Anaerococcus</taxon>
    </lineage>
</organism>
<reference evidence="10 11" key="1">
    <citation type="submission" date="2008-10" db="EMBL/GenBank/DDBJ databases">
        <authorList>
            <person name="Qin X."/>
            <person name="Bachman B."/>
            <person name="Battles P."/>
            <person name="Bell A."/>
            <person name="Bess C."/>
            <person name="Bickham C."/>
            <person name="Chaboub L."/>
            <person name="Chen D."/>
            <person name="Coyle M."/>
            <person name="Deiros D.R."/>
            <person name="Dinh H."/>
            <person name="Forbes L."/>
            <person name="Fowler G."/>
            <person name="Francisco L."/>
            <person name="Fu Q."/>
            <person name="Gubbala S."/>
            <person name="Hale W."/>
            <person name="Han Y."/>
            <person name="Hemphill L."/>
            <person name="Highlander S.K."/>
            <person name="Hirani K."/>
            <person name="Hogues M."/>
            <person name="Jackson L."/>
            <person name="Jakkamsetti A."/>
            <person name="Javaid M."/>
            <person name="Jiang H."/>
            <person name="Korchina V."/>
            <person name="Kovar C."/>
            <person name="Lara F."/>
            <person name="Lee S."/>
            <person name="Mata R."/>
            <person name="Mathew T."/>
            <person name="Moen C."/>
            <person name="Morales K."/>
            <person name="Munidasa M."/>
            <person name="Nazareth L."/>
            <person name="Ngo R."/>
            <person name="Nguyen L."/>
            <person name="Okwuonu G."/>
            <person name="Ongeri F."/>
            <person name="Patil S."/>
            <person name="Petrosino J."/>
            <person name="Pham C."/>
            <person name="Pham P."/>
            <person name="Pu L.-L."/>
            <person name="Puazo M."/>
            <person name="Raj R."/>
            <person name="Reid J."/>
            <person name="Rouhana J."/>
            <person name="Saada N."/>
            <person name="Shang Y."/>
            <person name="Simmons D."/>
            <person name="Thornton R."/>
            <person name="Warren J."/>
            <person name="Weissenberger G."/>
            <person name="Zhang J."/>
            <person name="Zhang L."/>
            <person name="Zhou C."/>
            <person name="Zhu D."/>
            <person name="Muzny D."/>
            <person name="Worley K."/>
            <person name="Gibbs R."/>
        </authorList>
    </citation>
    <scope>NUCLEOTIDE SEQUENCE [LARGE SCALE GENOMIC DNA]</scope>
    <source>
        <strain evidence="10 11">ATCC 51172</strain>
    </source>
</reference>
<keyword evidence="8" id="KW-1278">Translocase</keyword>
<dbReference type="Pfam" id="PF13237">
    <property type="entry name" value="Fer4_10"/>
    <property type="match status" value="1"/>
</dbReference>
<dbReference type="Gene3D" id="1.10.1060.10">
    <property type="entry name" value="Alpha-helical ferredoxin"/>
    <property type="match status" value="1"/>
</dbReference>
<comment type="function">
    <text evidence="8">Part of a membrane-bound complex that couples electron transfer with translocation of ions across the membrane.</text>
</comment>
<keyword evidence="4 8" id="KW-0677">Repeat</keyword>
<dbReference type="GO" id="GO:0046872">
    <property type="term" value="F:metal ion binding"/>
    <property type="evidence" value="ECO:0007669"/>
    <property type="project" value="UniProtKB-KW"/>
</dbReference>
<keyword evidence="3 8" id="KW-0479">Metal-binding</keyword>
<keyword evidence="7 8" id="KW-0411">Iron-sulfur</keyword>
<keyword evidence="5 8" id="KW-0249">Electron transport</keyword>
<sequence length="451" mass="48913">MKFFKKEKFMAANTVTFAHGVKMEEYKELSENSSLHTANIPKLVTIPLTQHIGAPSKCNVKKNDEVAVGDLLGSAVGNFSANIHSSVAGVVKDVIDIQSASGKNCKAVVIDTEGFDQEVEYTEVKNVTLSPEEIVAKVKEAGIVGMGGAAFPAHVKYSPNKPIDTVIVNGAECEPYITCDDYIMKNYPLHIIKGLIQVLKAVNAKEGVIAIENNKPAAYKSMTEALAEFAKTNKFDGTIKVVSLETKYPQGDEKRLINAILKREVPSGGLPMDVGAVVSNVSTVNAIYEALYMGKPLYERILTVTGRTVKNPQNMRVRIGTSFNDLIEEAGGAEEIAKVINGGPMCGIAQPDLNKPVEKATNCILVFDSKDAFIEDPTPCIRCGRCVSVCPVFLLPNYIHKHALDGRFEKADEEGALDCIECGSCSFVCPARRPLVEAIKFAKRQIRQAGK</sequence>
<evidence type="ECO:0000256" key="2">
    <source>
        <dbReference type="ARBA" id="ARBA00022485"/>
    </source>
</evidence>
<dbReference type="Pfam" id="PF10531">
    <property type="entry name" value="SLBB"/>
    <property type="match status" value="1"/>
</dbReference>
<feature type="domain" description="4Fe-4S ferredoxin-type" evidence="9">
    <location>
        <begin position="406"/>
        <end position="439"/>
    </location>
</feature>
<dbReference type="InterPro" id="IPR009051">
    <property type="entry name" value="Helical_ferredxn"/>
</dbReference>
<dbReference type="PROSITE" id="PS51379">
    <property type="entry name" value="4FE4S_FER_2"/>
    <property type="match status" value="2"/>
</dbReference>
<evidence type="ECO:0000256" key="8">
    <source>
        <dbReference type="HAMAP-Rule" id="MF_00461"/>
    </source>
</evidence>
<feature type="binding site" evidence="8">
    <location>
        <position position="429"/>
    </location>
    <ligand>
        <name>[4Fe-4S] cluster</name>
        <dbReference type="ChEBI" id="CHEBI:49883"/>
        <label>1</label>
    </ligand>
</feature>
<dbReference type="NCBIfam" id="TIGR01945">
    <property type="entry name" value="rnfC"/>
    <property type="match status" value="1"/>
</dbReference>
<name>C2BCE8_9FIRM</name>
<dbReference type="InterPro" id="IPR017900">
    <property type="entry name" value="4Fe4S_Fe_S_CS"/>
</dbReference>
<dbReference type="SUPFAM" id="SSF142019">
    <property type="entry name" value="Nqo1 FMN-binding domain-like"/>
    <property type="match status" value="1"/>
</dbReference>
<keyword evidence="6 8" id="KW-0408">Iron</keyword>
<evidence type="ECO:0000313" key="10">
    <source>
        <dbReference type="EMBL" id="EEI87350.1"/>
    </source>
</evidence>
<comment type="subunit">
    <text evidence="8">The complex is composed of six subunits: RnfA, RnfB, RnfC, RnfD, RnfE and RnfG.</text>
</comment>
<dbReference type="EMBL" id="ABYO01000003">
    <property type="protein sequence ID" value="EEI87350.1"/>
    <property type="molecule type" value="Genomic_DNA"/>
</dbReference>
<dbReference type="InterPro" id="IPR017896">
    <property type="entry name" value="4Fe4S_Fe-S-bd"/>
</dbReference>
<protein>
    <recommendedName>
        <fullName evidence="8">Ion-translocating oxidoreductase complex subunit C</fullName>
        <ecNumber evidence="8">7.-.-.-</ecNumber>
    </recommendedName>
    <alternativeName>
        <fullName evidence="8">Rnf electron transport complex subunit C</fullName>
    </alternativeName>
</protein>
<dbReference type="PANTHER" id="PTHR43034:SF2">
    <property type="entry name" value="ION-TRANSLOCATING OXIDOREDUCTASE COMPLEX SUBUNIT C"/>
    <property type="match status" value="1"/>
</dbReference>
<feature type="binding site" evidence="8">
    <location>
        <position position="380"/>
    </location>
    <ligand>
        <name>[4Fe-4S] cluster</name>
        <dbReference type="ChEBI" id="CHEBI:49883"/>
        <label>1</label>
    </ligand>
</feature>
<keyword evidence="2 8" id="KW-0004">4Fe-4S</keyword>
<evidence type="ECO:0000256" key="1">
    <source>
        <dbReference type="ARBA" id="ARBA00022448"/>
    </source>
</evidence>
<evidence type="ECO:0000256" key="5">
    <source>
        <dbReference type="ARBA" id="ARBA00022982"/>
    </source>
</evidence>
<feature type="domain" description="4Fe-4S ferredoxin-type" evidence="9">
    <location>
        <begin position="370"/>
        <end position="401"/>
    </location>
</feature>
<keyword evidence="8" id="KW-1003">Cell membrane</keyword>
<feature type="binding site" evidence="8">
    <location>
        <position position="425"/>
    </location>
    <ligand>
        <name>[4Fe-4S] cluster</name>
        <dbReference type="ChEBI" id="CHEBI:49883"/>
        <label>2</label>
    </ligand>
</feature>
<evidence type="ECO:0000256" key="4">
    <source>
        <dbReference type="ARBA" id="ARBA00022737"/>
    </source>
</evidence>
<gene>
    <name evidence="8 10" type="primary">rnfC</name>
    <name evidence="10" type="ORF">HMPREF0072_0018</name>
</gene>
<evidence type="ECO:0000313" key="11">
    <source>
        <dbReference type="Proteomes" id="UP000005984"/>
    </source>
</evidence>
<evidence type="ECO:0000256" key="6">
    <source>
        <dbReference type="ARBA" id="ARBA00023004"/>
    </source>
</evidence>
<comment type="similarity">
    <text evidence="8">Belongs to the 4Fe4S bacterial-type ferredoxin family. RnfC subfamily.</text>
</comment>
<comment type="subcellular location">
    <subcellularLocation>
        <location evidence="8">Cell membrane</location>
        <topology evidence="8">Peripheral membrane protein</topology>
    </subcellularLocation>
</comment>
<dbReference type="Proteomes" id="UP000005984">
    <property type="component" value="Unassembled WGS sequence"/>
</dbReference>
<dbReference type="InterPro" id="IPR011538">
    <property type="entry name" value="Nuo51_FMN-bd"/>
</dbReference>
<dbReference type="Pfam" id="PF01512">
    <property type="entry name" value="Complex1_51K"/>
    <property type="match status" value="1"/>
</dbReference>
<feature type="binding site" evidence="8">
    <location>
        <position position="383"/>
    </location>
    <ligand>
        <name>[4Fe-4S] cluster</name>
        <dbReference type="ChEBI" id="CHEBI:49883"/>
        <label>1</label>
    </ligand>
</feature>
<evidence type="ECO:0000256" key="3">
    <source>
        <dbReference type="ARBA" id="ARBA00022723"/>
    </source>
</evidence>
<dbReference type="Gene3D" id="3.40.50.11540">
    <property type="entry name" value="NADH-ubiquinone oxidoreductase 51kDa subunit"/>
    <property type="match status" value="1"/>
</dbReference>
<dbReference type="NCBIfam" id="NF003454">
    <property type="entry name" value="PRK05035.1"/>
    <property type="match status" value="1"/>
</dbReference>
<dbReference type="HOGENOM" id="CLU_010808_6_0_9"/>
<feature type="binding site" evidence="8">
    <location>
        <position position="419"/>
    </location>
    <ligand>
        <name>[4Fe-4S] cluster</name>
        <dbReference type="ChEBI" id="CHEBI:49883"/>
        <label>2</label>
    </ligand>
</feature>
<proteinExistence type="inferred from homology"/>
<feature type="binding site" evidence="8">
    <location>
        <position position="386"/>
    </location>
    <ligand>
        <name>[4Fe-4S] cluster</name>
        <dbReference type="ChEBI" id="CHEBI:49883"/>
        <label>1</label>
    </ligand>
</feature>
<accession>C2BCE8</accession>
<dbReference type="InterPro" id="IPR010208">
    <property type="entry name" value="Ion_transpt_RnfC/RsxC"/>
</dbReference>
<dbReference type="InterPro" id="IPR037225">
    <property type="entry name" value="Nuo51_FMN-bd_sf"/>
</dbReference>
<feature type="binding site" evidence="8">
    <location>
        <position position="390"/>
    </location>
    <ligand>
        <name>[4Fe-4S] cluster</name>
        <dbReference type="ChEBI" id="CHEBI:49883"/>
        <label>2</label>
    </ligand>
</feature>
<dbReference type="InterPro" id="IPR019554">
    <property type="entry name" value="Soluble_ligand-bd"/>
</dbReference>
<evidence type="ECO:0000259" key="9">
    <source>
        <dbReference type="PROSITE" id="PS51379"/>
    </source>
</evidence>
<dbReference type="eggNOG" id="COG4656">
    <property type="taxonomic scope" value="Bacteria"/>
</dbReference>
<keyword evidence="1 8" id="KW-0813">Transport</keyword>
<dbReference type="EC" id="7.-.-.-" evidence="8"/>
<comment type="caution">
    <text evidence="10">The sequence shown here is derived from an EMBL/GenBank/DDBJ whole genome shotgun (WGS) entry which is preliminary data.</text>
</comment>
<dbReference type="GO" id="GO:0022900">
    <property type="term" value="P:electron transport chain"/>
    <property type="evidence" value="ECO:0007669"/>
    <property type="project" value="UniProtKB-UniRule"/>
</dbReference>
<feature type="binding site" evidence="8">
    <location>
        <position position="422"/>
    </location>
    <ligand>
        <name>[4Fe-4S] cluster</name>
        <dbReference type="ChEBI" id="CHEBI:49883"/>
        <label>2</label>
    </ligand>
</feature>
<dbReference type="GO" id="GO:0009055">
    <property type="term" value="F:electron transfer activity"/>
    <property type="evidence" value="ECO:0007669"/>
    <property type="project" value="InterPro"/>
</dbReference>
<dbReference type="AlphaFoldDB" id="C2BCE8"/>
<dbReference type="HAMAP" id="MF_00461">
    <property type="entry name" value="RsxC_RnfC"/>
    <property type="match status" value="1"/>
</dbReference>
<keyword evidence="11" id="KW-1185">Reference proteome</keyword>
<comment type="cofactor">
    <cofactor evidence="8">
        <name>[4Fe-4S] cluster</name>
        <dbReference type="ChEBI" id="CHEBI:49883"/>
    </cofactor>
    <text evidence="8">Binds 2 [4Fe-4S] clusters per subunit.</text>
</comment>
<dbReference type="InterPro" id="IPR026902">
    <property type="entry name" value="RnfC_N"/>
</dbReference>
<evidence type="ECO:0000256" key="7">
    <source>
        <dbReference type="ARBA" id="ARBA00023014"/>
    </source>
</evidence>
<dbReference type="Pfam" id="PF13375">
    <property type="entry name" value="RnfC_N"/>
    <property type="match status" value="1"/>
</dbReference>
<dbReference type="SUPFAM" id="SSF46548">
    <property type="entry name" value="alpha-helical ferredoxin"/>
    <property type="match status" value="1"/>
</dbReference>
<dbReference type="PANTHER" id="PTHR43034">
    <property type="entry name" value="ION-TRANSLOCATING OXIDOREDUCTASE COMPLEX SUBUNIT C"/>
    <property type="match status" value="1"/>
</dbReference>
<dbReference type="GO" id="GO:0051539">
    <property type="term" value="F:4 iron, 4 sulfur cluster binding"/>
    <property type="evidence" value="ECO:0007669"/>
    <property type="project" value="UniProtKB-KW"/>
</dbReference>
<dbReference type="STRING" id="525254.HMPREF0072_0018"/>
<dbReference type="GO" id="GO:0005886">
    <property type="term" value="C:plasma membrane"/>
    <property type="evidence" value="ECO:0007669"/>
    <property type="project" value="UniProtKB-SubCell"/>
</dbReference>
<dbReference type="PROSITE" id="PS00198">
    <property type="entry name" value="4FE4S_FER_1"/>
    <property type="match status" value="1"/>
</dbReference>
<keyword evidence="8" id="KW-0472">Membrane</keyword>